<feature type="non-terminal residue" evidence="3">
    <location>
        <position position="1"/>
    </location>
</feature>
<dbReference type="InterPro" id="IPR013087">
    <property type="entry name" value="Znf_C2H2_type"/>
</dbReference>
<keyword evidence="1" id="KW-0863">Zinc-finger</keyword>
<feature type="domain" description="C2H2-type" evidence="2">
    <location>
        <begin position="102"/>
        <end position="129"/>
    </location>
</feature>
<protein>
    <recommendedName>
        <fullName evidence="2">C2H2-type domain-containing protein</fullName>
    </recommendedName>
</protein>
<dbReference type="PROSITE" id="PS00028">
    <property type="entry name" value="ZINC_FINGER_C2H2_1"/>
    <property type="match status" value="1"/>
</dbReference>
<accession>A0ABQ9J0A2</accession>
<evidence type="ECO:0000313" key="3">
    <source>
        <dbReference type="EMBL" id="KAJ8969784.1"/>
    </source>
</evidence>
<organism evidence="3 4">
    <name type="scientific">Molorchus minor</name>
    <dbReference type="NCBI Taxonomy" id="1323400"/>
    <lineage>
        <taxon>Eukaryota</taxon>
        <taxon>Metazoa</taxon>
        <taxon>Ecdysozoa</taxon>
        <taxon>Arthropoda</taxon>
        <taxon>Hexapoda</taxon>
        <taxon>Insecta</taxon>
        <taxon>Pterygota</taxon>
        <taxon>Neoptera</taxon>
        <taxon>Endopterygota</taxon>
        <taxon>Coleoptera</taxon>
        <taxon>Polyphaga</taxon>
        <taxon>Cucujiformia</taxon>
        <taxon>Chrysomeloidea</taxon>
        <taxon>Cerambycidae</taxon>
        <taxon>Lamiinae</taxon>
        <taxon>Monochamini</taxon>
        <taxon>Molorchus</taxon>
    </lineage>
</organism>
<reference evidence="3" key="1">
    <citation type="journal article" date="2023" name="Insect Mol. Biol.">
        <title>Genome sequencing provides insights into the evolution of gene families encoding plant cell wall-degrading enzymes in longhorned beetles.</title>
        <authorList>
            <person name="Shin N.R."/>
            <person name="Okamura Y."/>
            <person name="Kirsch R."/>
            <person name="Pauchet Y."/>
        </authorList>
    </citation>
    <scope>NUCLEOTIDE SEQUENCE</scope>
    <source>
        <strain evidence="3">MMC_N1</strain>
    </source>
</reference>
<name>A0ABQ9J0A2_9CUCU</name>
<dbReference type="SUPFAM" id="SSF57667">
    <property type="entry name" value="beta-beta-alpha zinc fingers"/>
    <property type="match status" value="1"/>
</dbReference>
<keyword evidence="1" id="KW-0862">Zinc</keyword>
<dbReference type="Proteomes" id="UP001162164">
    <property type="component" value="Unassembled WGS sequence"/>
</dbReference>
<dbReference type="PROSITE" id="PS50157">
    <property type="entry name" value="ZINC_FINGER_C2H2_2"/>
    <property type="match status" value="1"/>
</dbReference>
<gene>
    <name evidence="3" type="ORF">NQ317_018780</name>
</gene>
<dbReference type="InterPro" id="IPR036236">
    <property type="entry name" value="Znf_C2H2_sf"/>
</dbReference>
<evidence type="ECO:0000313" key="4">
    <source>
        <dbReference type="Proteomes" id="UP001162164"/>
    </source>
</evidence>
<comment type="caution">
    <text evidence="3">The sequence shown here is derived from an EMBL/GenBank/DDBJ whole genome shotgun (WGS) entry which is preliminary data.</text>
</comment>
<keyword evidence="1" id="KW-0479">Metal-binding</keyword>
<proteinExistence type="predicted"/>
<evidence type="ECO:0000256" key="1">
    <source>
        <dbReference type="PROSITE-ProRule" id="PRU00042"/>
    </source>
</evidence>
<sequence length="155" mass="18022">PNASHKSLFEVKKEPTGSCENYNKVENVTNTFMKGDETIPKNIQDDQKQIEKLLVKHEIESDIDENFELSQSDIEKEFEAFNKEDEETNSGLTMLENDTTVYKCKMCEKVFVKFPEYKYHKKQHFIEKRRVGIIFVTRPLTSVVARDKGQPGSKP</sequence>
<dbReference type="EMBL" id="JAPWTJ010001727">
    <property type="protein sequence ID" value="KAJ8969784.1"/>
    <property type="molecule type" value="Genomic_DNA"/>
</dbReference>
<evidence type="ECO:0000259" key="2">
    <source>
        <dbReference type="PROSITE" id="PS50157"/>
    </source>
</evidence>
<keyword evidence="4" id="KW-1185">Reference proteome</keyword>